<dbReference type="Gene3D" id="3.30.360.10">
    <property type="entry name" value="Dihydrodipicolinate Reductase, domain 2"/>
    <property type="match status" value="1"/>
</dbReference>
<dbReference type="GO" id="GO:0008652">
    <property type="term" value="P:amino acid biosynthetic process"/>
    <property type="evidence" value="ECO:0007669"/>
    <property type="project" value="InterPro"/>
</dbReference>
<dbReference type="GO" id="GO:0016620">
    <property type="term" value="F:oxidoreductase activity, acting on the aldehyde or oxo group of donors, NAD or NADP as acceptor"/>
    <property type="evidence" value="ECO:0007669"/>
    <property type="project" value="InterPro"/>
</dbReference>
<dbReference type="SUPFAM" id="SSF55347">
    <property type="entry name" value="Glyceraldehyde-3-phosphate dehydrogenase-like, C-terminal domain"/>
    <property type="match status" value="1"/>
</dbReference>
<dbReference type="EMBL" id="RBWY01000004">
    <property type="protein sequence ID" value="RKS84739.1"/>
    <property type="molecule type" value="Genomic_DNA"/>
</dbReference>
<proteinExistence type="inferred from homology"/>
<dbReference type="PANTHER" id="PTHR46278">
    <property type="entry name" value="DEHYDROGENASE, PUTATIVE-RELATED"/>
    <property type="match status" value="1"/>
</dbReference>
<dbReference type="PIRSF" id="PIRSF000148">
    <property type="entry name" value="ASA_dh"/>
    <property type="match status" value="1"/>
</dbReference>
<evidence type="ECO:0000313" key="4">
    <source>
        <dbReference type="Proteomes" id="UP000278542"/>
    </source>
</evidence>
<reference evidence="3 4" key="1">
    <citation type="submission" date="2018-10" db="EMBL/GenBank/DDBJ databases">
        <title>Genomic Encyclopedia of Type Strains, Phase IV (KMG-IV): sequencing the most valuable type-strain genomes for metagenomic binning, comparative biology and taxonomic classification.</title>
        <authorList>
            <person name="Goeker M."/>
        </authorList>
    </citation>
    <scope>NUCLEOTIDE SEQUENCE [LARGE SCALE GENOMIC DNA]</scope>
    <source>
        <strain evidence="3 4">DSM 22228</strain>
    </source>
</reference>
<name>A0A495RBG4_9GAMM</name>
<dbReference type="InterPro" id="IPR036291">
    <property type="entry name" value="NAD(P)-bd_dom_sf"/>
</dbReference>
<dbReference type="Proteomes" id="UP000278542">
    <property type="component" value="Unassembled WGS sequence"/>
</dbReference>
<gene>
    <name evidence="3" type="ORF">DES39_1954</name>
</gene>
<sequence>MASWNIAVVGANGQVGRSIIELLANSALTIAQLDLLGSDNSEGEAVRFDGKNLVIKHIKNMDWSNCHLAFFVANQSVSEQYARSAAQAGCIVLDATGTFSLDEAIPLIVPQLNDSILGDYRNENIVSIANPIVSQALRCLAALTDVELLTQLHITNMIPASFYGKQGVNELAGQSARLLNGLPAEHDFFAKQLAFNVLPSMLVDDSFIVEQIKRITGNYQLSITIDSVLVPVFYGLTQSISFMSATTQGIEQNEALFDKYGIRVISHDYPTPVTVINSEQADSLAIMIANVHHSYGNQEQIQLMSVSDNIRYLGAKMLLETAESLLTNYIE</sequence>
<dbReference type="CDD" id="cd18129">
    <property type="entry name" value="ASADH_C_USG1_like"/>
    <property type="match status" value="1"/>
</dbReference>
<dbReference type="PANTHER" id="PTHR46278:SF2">
    <property type="entry name" value="ASPARTATE-SEMIALDEHYDE DEHYDROGENASE"/>
    <property type="match status" value="1"/>
</dbReference>
<dbReference type="SUPFAM" id="SSF51735">
    <property type="entry name" value="NAD(P)-binding Rossmann-fold domains"/>
    <property type="match status" value="1"/>
</dbReference>
<dbReference type="InterPro" id="IPR012280">
    <property type="entry name" value="Semialdhyde_DH_dimer_dom"/>
</dbReference>
<feature type="domain" description="Semialdehyde dehydrogenase NAD-binding" evidence="2">
    <location>
        <begin position="5"/>
        <end position="120"/>
    </location>
</feature>
<keyword evidence="4" id="KW-1185">Reference proteome</keyword>
<dbReference type="RefSeq" id="WP_170143389.1">
    <property type="nucleotide sequence ID" value="NZ_RBWY01000004.1"/>
</dbReference>
<dbReference type="NCBIfam" id="NF005957">
    <property type="entry name" value="PRK08040.1"/>
    <property type="match status" value="1"/>
</dbReference>
<evidence type="ECO:0000313" key="3">
    <source>
        <dbReference type="EMBL" id="RKS84739.1"/>
    </source>
</evidence>
<accession>A0A495RBG4</accession>
<protein>
    <submittedName>
        <fullName evidence="3">Aspartate-semialdehyde dehydrogenase</fullName>
    </submittedName>
</protein>
<dbReference type="GO" id="GO:0046983">
    <property type="term" value="F:protein dimerization activity"/>
    <property type="evidence" value="ECO:0007669"/>
    <property type="project" value="InterPro"/>
</dbReference>
<evidence type="ECO:0000256" key="1">
    <source>
        <dbReference type="ARBA" id="ARBA00010584"/>
    </source>
</evidence>
<dbReference type="CDD" id="cd17894">
    <property type="entry name" value="ASADH_USG1_N"/>
    <property type="match status" value="1"/>
</dbReference>
<dbReference type="Pfam" id="PF02774">
    <property type="entry name" value="Semialdhyde_dhC"/>
    <property type="match status" value="1"/>
</dbReference>
<dbReference type="GO" id="GO:0051287">
    <property type="term" value="F:NAD binding"/>
    <property type="evidence" value="ECO:0007669"/>
    <property type="project" value="InterPro"/>
</dbReference>
<dbReference type="AlphaFoldDB" id="A0A495RBG4"/>
<dbReference type="Gene3D" id="3.40.50.720">
    <property type="entry name" value="NAD(P)-binding Rossmann-like Domain"/>
    <property type="match status" value="1"/>
</dbReference>
<organism evidence="3 4">
    <name type="scientific">Orbus hercynius</name>
    <dbReference type="NCBI Taxonomy" id="593135"/>
    <lineage>
        <taxon>Bacteria</taxon>
        <taxon>Pseudomonadati</taxon>
        <taxon>Pseudomonadota</taxon>
        <taxon>Gammaproteobacteria</taxon>
        <taxon>Orbales</taxon>
        <taxon>Orbaceae</taxon>
        <taxon>Orbus</taxon>
    </lineage>
</organism>
<comment type="similarity">
    <text evidence="1">Belongs to the aspartate-semialdehyde dehydrogenase family.</text>
</comment>
<dbReference type="InterPro" id="IPR000534">
    <property type="entry name" value="Semialdehyde_DH_NAD-bd"/>
</dbReference>
<dbReference type="SMART" id="SM00859">
    <property type="entry name" value="Semialdhyde_dh"/>
    <property type="match status" value="1"/>
</dbReference>
<dbReference type="Pfam" id="PF01118">
    <property type="entry name" value="Semialdhyde_dh"/>
    <property type="match status" value="1"/>
</dbReference>
<evidence type="ECO:0000259" key="2">
    <source>
        <dbReference type="SMART" id="SM00859"/>
    </source>
</evidence>
<comment type="caution">
    <text evidence="3">The sequence shown here is derived from an EMBL/GenBank/DDBJ whole genome shotgun (WGS) entry which is preliminary data.</text>
</comment>